<dbReference type="Proteomes" id="UP000268350">
    <property type="component" value="Unassembled WGS sequence"/>
</dbReference>
<protein>
    <submittedName>
        <fullName evidence="2">Uncharacterized protein</fullName>
    </submittedName>
</protein>
<dbReference type="AlphaFoldDB" id="A0A3B0JYP8"/>
<reference evidence="3" key="1">
    <citation type="submission" date="2018-01" db="EMBL/GenBank/DDBJ databases">
        <authorList>
            <person name="Alioto T."/>
            <person name="Alioto T."/>
        </authorList>
    </citation>
    <scope>NUCLEOTIDE SEQUENCE [LARGE SCALE GENOMIC DNA]</scope>
</reference>
<sequence>MVVTSTRSPLLAQSQPASASSGSHTAAAALRSRLIFPRQHYQVIDNPLQPALLLCPDPKWSGTTMRFDGCVAQRHRHSRTLTPRRRAMAGNDRYDGGDVERSGADGRLS</sequence>
<name>A0A3B0JYP8_DROGU</name>
<evidence type="ECO:0000313" key="3">
    <source>
        <dbReference type="Proteomes" id="UP000268350"/>
    </source>
</evidence>
<feature type="region of interest" description="Disordered" evidence="1">
    <location>
        <begin position="76"/>
        <end position="109"/>
    </location>
</feature>
<feature type="region of interest" description="Disordered" evidence="1">
    <location>
        <begin position="1"/>
        <end position="24"/>
    </location>
</feature>
<keyword evidence="3" id="KW-1185">Reference proteome</keyword>
<organism evidence="2 3">
    <name type="scientific">Drosophila guanche</name>
    <name type="common">Fruit fly</name>
    <dbReference type="NCBI Taxonomy" id="7266"/>
    <lineage>
        <taxon>Eukaryota</taxon>
        <taxon>Metazoa</taxon>
        <taxon>Ecdysozoa</taxon>
        <taxon>Arthropoda</taxon>
        <taxon>Hexapoda</taxon>
        <taxon>Insecta</taxon>
        <taxon>Pterygota</taxon>
        <taxon>Neoptera</taxon>
        <taxon>Endopterygota</taxon>
        <taxon>Diptera</taxon>
        <taxon>Brachycera</taxon>
        <taxon>Muscomorpha</taxon>
        <taxon>Ephydroidea</taxon>
        <taxon>Drosophilidae</taxon>
        <taxon>Drosophila</taxon>
        <taxon>Sophophora</taxon>
    </lineage>
</organism>
<proteinExistence type="predicted"/>
<evidence type="ECO:0000313" key="2">
    <source>
        <dbReference type="EMBL" id="SPP87195.1"/>
    </source>
</evidence>
<accession>A0A3B0JYP8</accession>
<dbReference type="EMBL" id="OUUW01000012">
    <property type="protein sequence ID" value="SPP87195.1"/>
    <property type="molecule type" value="Genomic_DNA"/>
</dbReference>
<gene>
    <name evidence="2" type="ORF">DGUA_6G009535</name>
</gene>
<feature type="compositionally biased region" description="Low complexity" evidence="1">
    <location>
        <begin position="8"/>
        <end position="24"/>
    </location>
</feature>
<feature type="compositionally biased region" description="Basic and acidic residues" evidence="1">
    <location>
        <begin position="92"/>
        <end position="109"/>
    </location>
</feature>
<feature type="compositionally biased region" description="Basic residues" evidence="1">
    <location>
        <begin position="76"/>
        <end position="87"/>
    </location>
</feature>
<evidence type="ECO:0000256" key="1">
    <source>
        <dbReference type="SAM" id="MobiDB-lite"/>
    </source>
</evidence>